<dbReference type="InterPro" id="IPR025885">
    <property type="entry name" value="PapC_N"/>
</dbReference>
<dbReference type="SUPFAM" id="SSF141729">
    <property type="entry name" value="FimD N-terminal domain-like"/>
    <property type="match status" value="1"/>
</dbReference>
<dbReference type="AlphaFoldDB" id="A0A6N2XMX3"/>
<evidence type="ECO:0000256" key="1">
    <source>
        <dbReference type="ARBA" id="ARBA00004571"/>
    </source>
</evidence>
<feature type="domain" description="PapC N-terminal" evidence="11">
    <location>
        <begin position="24"/>
        <end position="165"/>
    </location>
</feature>
<evidence type="ECO:0000256" key="9">
    <source>
        <dbReference type="ARBA" id="ARBA00023237"/>
    </source>
</evidence>
<dbReference type="Gene3D" id="2.60.40.3110">
    <property type="match status" value="1"/>
</dbReference>
<protein>
    <submittedName>
        <fullName evidence="12">Outer membrane usher protein FimD</fullName>
    </submittedName>
</protein>
<dbReference type="EMBL" id="CACRTI010000020">
    <property type="protein sequence ID" value="VYT55343.1"/>
    <property type="molecule type" value="Genomic_DNA"/>
</dbReference>
<keyword evidence="6" id="KW-0812">Transmembrane</keyword>
<keyword evidence="5" id="KW-1029">Fimbrium biogenesis</keyword>
<dbReference type="Pfam" id="PF13954">
    <property type="entry name" value="PapC_N"/>
    <property type="match status" value="1"/>
</dbReference>
<dbReference type="Pfam" id="PF13953">
    <property type="entry name" value="PapC_C"/>
    <property type="match status" value="1"/>
</dbReference>
<dbReference type="PANTHER" id="PTHR30451">
    <property type="entry name" value="OUTER MEMBRANE USHER PROTEIN"/>
    <property type="match status" value="1"/>
</dbReference>
<dbReference type="GO" id="GO:0009279">
    <property type="term" value="C:cell outer membrane"/>
    <property type="evidence" value="ECO:0007669"/>
    <property type="project" value="UniProtKB-SubCell"/>
</dbReference>
<name>A0A6N2XMX3_CITAM</name>
<evidence type="ECO:0000256" key="3">
    <source>
        <dbReference type="ARBA" id="ARBA00022448"/>
    </source>
</evidence>
<dbReference type="InterPro" id="IPR025949">
    <property type="entry name" value="PapC-like_C"/>
</dbReference>
<dbReference type="InterPro" id="IPR043142">
    <property type="entry name" value="PapC-like_C_sf"/>
</dbReference>
<dbReference type="Gene3D" id="2.60.40.2070">
    <property type="match status" value="1"/>
</dbReference>
<evidence type="ECO:0000256" key="6">
    <source>
        <dbReference type="ARBA" id="ARBA00022692"/>
    </source>
</evidence>
<evidence type="ECO:0000256" key="2">
    <source>
        <dbReference type="ARBA" id="ARBA00008064"/>
    </source>
</evidence>
<dbReference type="InterPro" id="IPR042186">
    <property type="entry name" value="FimD_plug_dom"/>
</dbReference>
<reference evidence="12" key="1">
    <citation type="submission" date="2019-11" db="EMBL/GenBank/DDBJ databases">
        <authorList>
            <person name="Feng L."/>
        </authorList>
    </citation>
    <scope>NUCLEOTIDE SEQUENCE</scope>
    <source>
        <strain evidence="12">CAmalonaticusLFYP1</strain>
    </source>
</reference>
<organism evidence="12">
    <name type="scientific">Citrobacter amalonaticus</name>
    <dbReference type="NCBI Taxonomy" id="35703"/>
    <lineage>
        <taxon>Bacteria</taxon>
        <taxon>Pseudomonadati</taxon>
        <taxon>Pseudomonadota</taxon>
        <taxon>Gammaproteobacteria</taxon>
        <taxon>Enterobacterales</taxon>
        <taxon>Enterobacteriaceae</taxon>
        <taxon>Citrobacter</taxon>
    </lineage>
</organism>
<dbReference type="Pfam" id="PF00577">
    <property type="entry name" value="Usher"/>
    <property type="match status" value="1"/>
</dbReference>
<accession>A0A6N2XMX3</accession>
<keyword evidence="3" id="KW-0813">Transport</keyword>
<keyword evidence="9" id="KW-0998">Cell outer membrane</keyword>
<gene>
    <name evidence="12" type="primary">fimD_4</name>
    <name evidence="12" type="ORF">CALFYP1_01636</name>
</gene>
<evidence type="ECO:0000259" key="11">
    <source>
        <dbReference type="Pfam" id="PF13954"/>
    </source>
</evidence>
<evidence type="ECO:0000256" key="5">
    <source>
        <dbReference type="ARBA" id="ARBA00022558"/>
    </source>
</evidence>
<comment type="similarity">
    <text evidence="2">Belongs to the fimbrial export usher family.</text>
</comment>
<dbReference type="FunFam" id="2.60.40.3110:FF:000001">
    <property type="entry name" value="Putative fimbrial outer membrane usher"/>
    <property type="match status" value="1"/>
</dbReference>
<feature type="domain" description="PapC-like C-terminal" evidence="10">
    <location>
        <begin position="742"/>
        <end position="809"/>
    </location>
</feature>
<evidence type="ECO:0000256" key="8">
    <source>
        <dbReference type="ARBA" id="ARBA00023136"/>
    </source>
</evidence>
<keyword evidence="8" id="KW-0472">Membrane</keyword>
<dbReference type="Gene3D" id="2.60.40.2610">
    <property type="entry name" value="Outer membrane usher protein FimD, plug domain"/>
    <property type="match status" value="1"/>
</dbReference>
<evidence type="ECO:0000256" key="7">
    <source>
        <dbReference type="ARBA" id="ARBA00022729"/>
    </source>
</evidence>
<sequence>MKRLALLVALVSLGYPFNVLPRDHFNSALLENNRPEIKGVDLSSFENGMQRAGKYRVDIILNNDFFASKDINFSNGEDGELTPCLSMDFLKNLGVLVANFPELKETDGCVNFKVISQASANYDLSSQELQLSIPQAALSQKVRGFVDPSLWDEGIPAFLLNYSISGDETKNDAGGTTNSQYARILPGINIGPWRFRNYSSINHDDVNGTQVDSVYTYVQRDIKFLSSQLTMGDSNTPSDIFDSVAFRGTQLATDEDMKPDSLRGYAPVVRGIAKSNAQVMIKQNGYIIYQSYVPAGSFEINDLYPTGQGGDLTVTVKEQDGSTQEFVVPYASLPLLQREKSLKYSVTAGQYRPSNSDVEKTPFVQGTAIYGLPWGITIYGGVQNAKYYNSLAIGLGRNLGIIGAISVDVIAAKSELNDSRSESGRSFRVRYSKDFVDTGTNFAIAGYRYSTEGFYNLQEVLESYGNEDAMPNRRRDRAEISLTQSLGENLGSITGNAVQEKYWNNDEKLKSYSFSYNNSFSGVTYSIVYSLNKNTTANNGDGTTYNENSLMLNVNIPLSRFLPDTWASYNLNNSEHGGATQTIGLSGSALEENNLTWNIQQTKDRESYSGSFMADYRGALAETNLGYNYSPDSQQINYGISGGVVIHSGGVTLSQPLGETIAIVEAKGAKGAGIYNQAGSGIDRFGYAVMNSLSPYRKNDISLDPGTFSDNVEVEDNGVTVTPTKGAVVKARFNSHYGYKALVTLKNSSGYVPFGAMVNLVGSDNSDEQSFIVGDLGQVYISGLKSEKGSLLVRWGNDAKNNCKSHYNLVGQPSAGNMYKITATCE</sequence>
<keyword evidence="7" id="KW-0732">Signal</keyword>
<comment type="subcellular location">
    <subcellularLocation>
        <location evidence="1">Cell outer membrane</location>
        <topology evidence="1">Multi-pass membrane protein</topology>
    </subcellularLocation>
</comment>
<dbReference type="Gene3D" id="3.10.20.410">
    <property type="match status" value="1"/>
</dbReference>
<evidence type="ECO:0000313" key="12">
    <source>
        <dbReference type="EMBL" id="VYT55343.1"/>
    </source>
</evidence>
<dbReference type="GO" id="GO:0015473">
    <property type="term" value="F:fimbrial usher porin activity"/>
    <property type="evidence" value="ECO:0007669"/>
    <property type="project" value="InterPro"/>
</dbReference>
<dbReference type="PANTHER" id="PTHR30451:SF21">
    <property type="entry name" value="FIMBRIAL USHER DOMAIN-CONTAINING PROTEIN YDET-RELATED"/>
    <property type="match status" value="1"/>
</dbReference>
<evidence type="ECO:0000259" key="10">
    <source>
        <dbReference type="Pfam" id="PF13953"/>
    </source>
</evidence>
<evidence type="ECO:0000256" key="4">
    <source>
        <dbReference type="ARBA" id="ARBA00022452"/>
    </source>
</evidence>
<dbReference type="FunFam" id="2.60.40.2610:FF:000001">
    <property type="entry name" value="Outer membrane fimbrial usher protein"/>
    <property type="match status" value="1"/>
</dbReference>
<dbReference type="InterPro" id="IPR000015">
    <property type="entry name" value="Fimb_usher"/>
</dbReference>
<dbReference type="RefSeq" id="WP_225738827.1">
    <property type="nucleotide sequence ID" value="NZ_CACRTI010000020.1"/>
</dbReference>
<proteinExistence type="inferred from homology"/>
<dbReference type="GO" id="GO:0009297">
    <property type="term" value="P:pilus assembly"/>
    <property type="evidence" value="ECO:0007669"/>
    <property type="project" value="InterPro"/>
</dbReference>
<keyword evidence="4" id="KW-1134">Transmembrane beta strand</keyword>
<dbReference type="InterPro" id="IPR037224">
    <property type="entry name" value="PapC_N_sf"/>
</dbReference>